<dbReference type="Proteomes" id="UP001454036">
    <property type="component" value="Unassembled WGS sequence"/>
</dbReference>
<proteinExistence type="predicted"/>
<dbReference type="InterPro" id="IPR000477">
    <property type="entry name" value="RT_dom"/>
</dbReference>
<dbReference type="EMBL" id="BAABME010018530">
    <property type="protein sequence ID" value="GAA0154149.1"/>
    <property type="molecule type" value="Genomic_DNA"/>
</dbReference>
<dbReference type="InterPro" id="IPR052343">
    <property type="entry name" value="Retrotransposon-Effector_Assoc"/>
</dbReference>
<evidence type="ECO:0000313" key="2">
    <source>
        <dbReference type="EMBL" id="GAA0154149.1"/>
    </source>
</evidence>
<dbReference type="PANTHER" id="PTHR46890">
    <property type="entry name" value="NON-LTR RETROLELEMENT REVERSE TRANSCRIPTASE-LIKE PROTEIN-RELATED"/>
    <property type="match status" value="1"/>
</dbReference>
<evidence type="ECO:0000313" key="3">
    <source>
        <dbReference type="Proteomes" id="UP001454036"/>
    </source>
</evidence>
<dbReference type="PROSITE" id="PS50878">
    <property type="entry name" value="RT_POL"/>
    <property type="match status" value="1"/>
</dbReference>
<dbReference type="SUPFAM" id="SSF56672">
    <property type="entry name" value="DNA/RNA polymerases"/>
    <property type="match status" value="1"/>
</dbReference>
<dbReference type="Pfam" id="PF00078">
    <property type="entry name" value="RVT_1"/>
    <property type="match status" value="1"/>
</dbReference>
<evidence type="ECO:0000259" key="1">
    <source>
        <dbReference type="PROSITE" id="PS50878"/>
    </source>
</evidence>
<dbReference type="AlphaFoldDB" id="A0AAV3PRI9"/>
<gene>
    <name evidence="2" type="ORF">LIER_37811</name>
</gene>
<dbReference type="InterPro" id="IPR043502">
    <property type="entry name" value="DNA/RNA_pol_sf"/>
</dbReference>
<name>A0AAV3PRI9_LITER</name>
<sequence length="321" mass="37023">MKVEHLQKEGCMDQDLLTEERNVRCDYNKLLLAEETLLRANSRVIWLDLGDANNRYFHSQLVVNHSRNRICRIKNKDGNLLIRLEEVVAEVEKPETMKEFRPIACCNIIYKCIAKVLVGIEEVISKFQSAFVSGRHIADNVMMMQELVSGYNKNKGKPRTALKIDLMKAYDMVSWECLWEVMRSMEFPARFVFLVERCVTTARFSVCFNGTLHGNFKSGRGLRQGDPLSPYLFLLVMELFGGIMKTKRQENIFCFHPRCQEVEITHLFFADDMFIMCGADKDSITCVKEALEDFEELTGLKPNLAKSICIVLELIMGYKLS</sequence>
<dbReference type="PANTHER" id="PTHR46890:SF48">
    <property type="entry name" value="RNA-DIRECTED DNA POLYMERASE"/>
    <property type="match status" value="1"/>
</dbReference>
<dbReference type="CDD" id="cd01650">
    <property type="entry name" value="RT_nLTR_like"/>
    <property type="match status" value="1"/>
</dbReference>
<keyword evidence="3" id="KW-1185">Reference proteome</keyword>
<organism evidence="2 3">
    <name type="scientific">Lithospermum erythrorhizon</name>
    <name type="common">Purple gromwell</name>
    <name type="synonym">Lithospermum officinale var. erythrorhizon</name>
    <dbReference type="NCBI Taxonomy" id="34254"/>
    <lineage>
        <taxon>Eukaryota</taxon>
        <taxon>Viridiplantae</taxon>
        <taxon>Streptophyta</taxon>
        <taxon>Embryophyta</taxon>
        <taxon>Tracheophyta</taxon>
        <taxon>Spermatophyta</taxon>
        <taxon>Magnoliopsida</taxon>
        <taxon>eudicotyledons</taxon>
        <taxon>Gunneridae</taxon>
        <taxon>Pentapetalae</taxon>
        <taxon>asterids</taxon>
        <taxon>lamiids</taxon>
        <taxon>Boraginales</taxon>
        <taxon>Boraginaceae</taxon>
        <taxon>Boraginoideae</taxon>
        <taxon>Lithospermeae</taxon>
        <taxon>Lithospermum</taxon>
    </lineage>
</organism>
<feature type="domain" description="Reverse transcriptase" evidence="1">
    <location>
        <begin position="72"/>
        <end position="320"/>
    </location>
</feature>
<accession>A0AAV3PRI9</accession>
<protein>
    <recommendedName>
        <fullName evidence="1">Reverse transcriptase domain-containing protein</fullName>
    </recommendedName>
</protein>
<reference evidence="2 3" key="1">
    <citation type="submission" date="2024-01" db="EMBL/GenBank/DDBJ databases">
        <title>The complete chloroplast genome sequence of Lithospermum erythrorhizon: insights into the phylogenetic relationship among Boraginaceae species and the maternal lineages of purple gromwells.</title>
        <authorList>
            <person name="Okada T."/>
            <person name="Watanabe K."/>
        </authorList>
    </citation>
    <scope>NUCLEOTIDE SEQUENCE [LARGE SCALE GENOMIC DNA]</scope>
</reference>
<comment type="caution">
    <text evidence="2">The sequence shown here is derived from an EMBL/GenBank/DDBJ whole genome shotgun (WGS) entry which is preliminary data.</text>
</comment>